<accession>C0ZDZ4</accession>
<dbReference type="STRING" id="358681.BBR47_30260"/>
<evidence type="ECO:0000313" key="2">
    <source>
        <dbReference type="Proteomes" id="UP000001877"/>
    </source>
</evidence>
<dbReference type="KEGG" id="bbe:BBR47_30260"/>
<organism evidence="1 2">
    <name type="scientific">Brevibacillus brevis (strain 47 / JCM 6285 / NBRC 100599)</name>
    <dbReference type="NCBI Taxonomy" id="358681"/>
    <lineage>
        <taxon>Bacteria</taxon>
        <taxon>Bacillati</taxon>
        <taxon>Bacillota</taxon>
        <taxon>Bacilli</taxon>
        <taxon>Bacillales</taxon>
        <taxon>Paenibacillaceae</taxon>
        <taxon>Brevibacillus</taxon>
    </lineage>
</organism>
<gene>
    <name evidence="1" type="ordered locus">BBR47_30260</name>
</gene>
<protein>
    <submittedName>
        <fullName evidence="1">Uncharacterized protein</fullName>
    </submittedName>
</protein>
<reference evidence="1 2" key="1">
    <citation type="submission" date="2005-03" db="EMBL/GenBank/DDBJ databases">
        <title>Brevibacillus brevis strain 47, complete genome.</title>
        <authorList>
            <person name="Hosoyama A."/>
            <person name="Yamada R."/>
            <person name="Hongo Y."/>
            <person name="Terui Y."/>
            <person name="Ankai A."/>
            <person name="Masuyama W."/>
            <person name="Sekiguchi M."/>
            <person name="Takeda T."/>
            <person name="Asano K."/>
            <person name="Ohji S."/>
            <person name="Ichikawa N."/>
            <person name="Narita S."/>
            <person name="Aoki N."/>
            <person name="Miura H."/>
            <person name="Matsushita S."/>
            <person name="Sekigawa T."/>
            <person name="Yamagata H."/>
            <person name="Yoshikawa H."/>
            <person name="Udaka S."/>
            <person name="Tanikawa S."/>
            <person name="Fujita N."/>
        </authorList>
    </citation>
    <scope>NUCLEOTIDE SEQUENCE [LARGE SCALE GENOMIC DNA]</scope>
    <source>
        <strain evidence="2">47 / JCM 6285 / NBRC 100599</strain>
    </source>
</reference>
<proteinExistence type="predicted"/>
<dbReference type="EMBL" id="AP008955">
    <property type="protein sequence ID" value="BAH44003.1"/>
    <property type="molecule type" value="Genomic_DNA"/>
</dbReference>
<dbReference type="HOGENOM" id="CLU_3285948_0_0_9"/>
<keyword evidence="2" id="KW-1185">Reference proteome</keyword>
<dbReference type="AlphaFoldDB" id="C0ZDZ4"/>
<name>C0ZDZ4_BREBN</name>
<sequence length="40" mass="4632">MLLYQEKMTYLPIVLQKPNNAKSRDQMIPAAFDGAFARNF</sequence>
<evidence type="ECO:0000313" key="1">
    <source>
        <dbReference type="EMBL" id="BAH44003.1"/>
    </source>
</evidence>
<dbReference type="Proteomes" id="UP000001877">
    <property type="component" value="Chromosome"/>
</dbReference>